<reference evidence="7" key="1">
    <citation type="submission" date="2023-06" db="EMBL/GenBank/DDBJ databases">
        <title>Draft genome sequence of Nocardioides sp. SOB77.</title>
        <authorList>
            <person name="Zhang G."/>
        </authorList>
    </citation>
    <scope>NUCLEOTIDE SEQUENCE</scope>
    <source>
        <strain evidence="7">SOB77</strain>
    </source>
</reference>
<feature type="domain" description="FAD dependent oxidoreductase" evidence="6">
    <location>
        <begin position="1"/>
        <end position="66"/>
    </location>
</feature>
<feature type="non-terminal residue" evidence="7">
    <location>
        <position position="92"/>
    </location>
</feature>
<sequence length="92" mass="10258">LVEKDDFAAGTSGRSSRLVHGGLRYLEHGDLGLVRESLRERGTLYRLAPHLVRPVPMYMLAGDRRHRALYRAGLTVYEALAAGRNIGYHQGV</sequence>
<dbReference type="RefSeq" id="WP_300955357.1">
    <property type="nucleotide sequence ID" value="NZ_JAUHJQ010000160.1"/>
</dbReference>
<evidence type="ECO:0000259" key="6">
    <source>
        <dbReference type="Pfam" id="PF01266"/>
    </source>
</evidence>
<dbReference type="InterPro" id="IPR006076">
    <property type="entry name" value="FAD-dep_OxRdtase"/>
</dbReference>
<gene>
    <name evidence="7" type="ORF">QWY28_23680</name>
</gene>
<dbReference type="Proteomes" id="UP001168620">
    <property type="component" value="Unassembled WGS sequence"/>
</dbReference>
<dbReference type="Pfam" id="PF01266">
    <property type="entry name" value="DAO"/>
    <property type="match status" value="1"/>
</dbReference>
<evidence type="ECO:0000256" key="5">
    <source>
        <dbReference type="ARBA" id="ARBA00023002"/>
    </source>
</evidence>
<organism evidence="7 8">
    <name type="scientific">Nocardioides oceani</name>
    <dbReference type="NCBI Taxonomy" id="3058369"/>
    <lineage>
        <taxon>Bacteria</taxon>
        <taxon>Bacillati</taxon>
        <taxon>Actinomycetota</taxon>
        <taxon>Actinomycetes</taxon>
        <taxon>Propionibacteriales</taxon>
        <taxon>Nocardioidaceae</taxon>
        <taxon>Nocardioides</taxon>
    </lineage>
</organism>
<keyword evidence="4" id="KW-0274">FAD</keyword>
<comment type="cofactor">
    <cofactor evidence="1">
        <name>FAD</name>
        <dbReference type="ChEBI" id="CHEBI:57692"/>
    </cofactor>
</comment>
<evidence type="ECO:0000313" key="8">
    <source>
        <dbReference type="Proteomes" id="UP001168620"/>
    </source>
</evidence>
<comment type="similarity">
    <text evidence="2">Belongs to the FAD-dependent glycerol-3-phosphate dehydrogenase family.</text>
</comment>
<dbReference type="InterPro" id="IPR000447">
    <property type="entry name" value="G3P_DH_FAD-dep"/>
</dbReference>
<evidence type="ECO:0000256" key="2">
    <source>
        <dbReference type="ARBA" id="ARBA00007330"/>
    </source>
</evidence>
<evidence type="ECO:0000313" key="7">
    <source>
        <dbReference type="EMBL" id="MDN4175966.1"/>
    </source>
</evidence>
<evidence type="ECO:0000256" key="3">
    <source>
        <dbReference type="ARBA" id="ARBA00022630"/>
    </source>
</evidence>
<dbReference type="Gene3D" id="3.50.50.60">
    <property type="entry name" value="FAD/NAD(P)-binding domain"/>
    <property type="match status" value="1"/>
</dbReference>
<evidence type="ECO:0000256" key="1">
    <source>
        <dbReference type="ARBA" id="ARBA00001974"/>
    </source>
</evidence>
<keyword evidence="3" id="KW-0285">Flavoprotein</keyword>
<accession>A0ABT8FMT4</accession>
<keyword evidence="8" id="KW-1185">Reference proteome</keyword>
<evidence type="ECO:0000256" key="4">
    <source>
        <dbReference type="ARBA" id="ARBA00022827"/>
    </source>
</evidence>
<dbReference type="PANTHER" id="PTHR11985">
    <property type="entry name" value="GLYCEROL-3-PHOSPHATE DEHYDROGENASE"/>
    <property type="match status" value="1"/>
</dbReference>
<dbReference type="SUPFAM" id="SSF51905">
    <property type="entry name" value="FAD/NAD(P)-binding domain"/>
    <property type="match status" value="1"/>
</dbReference>
<proteinExistence type="inferred from homology"/>
<protein>
    <submittedName>
        <fullName evidence="7">FAD-dependent oxidoreductase</fullName>
    </submittedName>
</protein>
<keyword evidence="5" id="KW-0560">Oxidoreductase</keyword>
<dbReference type="EMBL" id="JAUHJQ010000160">
    <property type="protein sequence ID" value="MDN4175966.1"/>
    <property type="molecule type" value="Genomic_DNA"/>
</dbReference>
<comment type="caution">
    <text evidence="7">The sequence shown here is derived from an EMBL/GenBank/DDBJ whole genome shotgun (WGS) entry which is preliminary data.</text>
</comment>
<name>A0ABT8FMT4_9ACTN</name>
<dbReference type="InterPro" id="IPR036188">
    <property type="entry name" value="FAD/NAD-bd_sf"/>
</dbReference>
<dbReference type="PANTHER" id="PTHR11985:SF15">
    <property type="entry name" value="GLYCEROL-3-PHOSPHATE DEHYDROGENASE, MITOCHONDRIAL"/>
    <property type="match status" value="1"/>
</dbReference>
<feature type="non-terminal residue" evidence="7">
    <location>
        <position position="1"/>
    </location>
</feature>